<dbReference type="InterPro" id="IPR000971">
    <property type="entry name" value="Globin"/>
</dbReference>
<dbReference type="EMBL" id="JPKZ01001576">
    <property type="protein sequence ID" value="KHN81191.1"/>
    <property type="molecule type" value="Genomic_DNA"/>
</dbReference>
<dbReference type="OrthoDB" id="436496at2759"/>
<dbReference type="CDD" id="cd01040">
    <property type="entry name" value="Mb-like"/>
    <property type="match status" value="1"/>
</dbReference>
<comment type="similarity">
    <text evidence="1">Belongs to the globin family.</text>
</comment>
<organism evidence="3 4">
    <name type="scientific">Toxocara canis</name>
    <name type="common">Canine roundworm</name>
    <dbReference type="NCBI Taxonomy" id="6265"/>
    <lineage>
        <taxon>Eukaryota</taxon>
        <taxon>Metazoa</taxon>
        <taxon>Ecdysozoa</taxon>
        <taxon>Nematoda</taxon>
        <taxon>Chromadorea</taxon>
        <taxon>Rhabditida</taxon>
        <taxon>Spirurina</taxon>
        <taxon>Ascaridomorpha</taxon>
        <taxon>Ascaridoidea</taxon>
        <taxon>Toxocaridae</taxon>
        <taxon>Toxocara</taxon>
    </lineage>
</organism>
<dbReference type="InterPro" id="IPR009050">
    <property type="entry name" value="Globin-like_sf"/>
</dbReference>
<dbReference type="GO" id="GO:0019825">
    <property type="term" value="F:oxygen binding"/>
    <property type="evidence" value="ECO:0007669"/>
    <property type="project" value="InterPro"/>
</dbReference>
<dbReference type="Gene3D" id="1.10.490.10">
    <property type="entry name" value="Globins"/>
    <property type="match status" value="1"/>
</dbReference>
<dbReference type="AlphaFoldDB" id="A0A0B2VCF5"/>
<dbReference type="InterPro" id="IPR053341">
    <property type="entry name" value="Oxidative_stress_globin-like"/>
</dbReference>
<name>A0A0B2VCF5_TOXCA</name>
<comment type="caution">
    <text evidence="3">The sequence shown here is derived from an EMBL/GenBank/DDBJ whole genome shotgun (WGS) entry which is preliminary data.</text>
</comment>
<dbReference type="Proteomes" id="UP000031036">
    <property type="component" value="Unassembled WGS sequence"/>
</dbReference>
<dbReference type="PANTHER" id="PTHR47768">
    <property type="entry name" value="GLOBIN RELATED-RELATED"/>
    <property type="match status" value="1"/>
</dbReference>
<keyword evidence="1" id="KW-0479">Metal-binding</keyword>
<keyword evidence="1" id="KW-0349">Heme</keyword>
<keyword evidence="4" id="KW-1185">Reference proteome</keyword>
<dbReference type="GO" id="GO:0005344">
    <property type="term" value="F:oxygen carrier activity"/>
    <property type="evidence" value="ECO:0007669"/>
    <property type="project" value="UniProtKB-KW"/>
</dbReference>
<dbReference type="GO" id="GO:0020037">
    <property type="term" value="F:heme binding"/>
    <property type="evidence" value="ECO:0007669"/>
    <property type="project" value="InterPro"/>
</dbReference>
<keyword evidence="1" id="KW-0408">Iron</keyword>
<evidence type="ECO:0000313" key="3">
    <source>
        <dbReference type="EMBL" id="KHN81191.1"/>
    </source>
</evidence>
<proteinExistence type="inferred from homology"/>
<dbReference type="PROSITE" id="PS01033">
    <property type="entry name" value="GLOBIN"/>
    <property type="match status" value="1"/>
</dbReference>
<reference evidence="3 4" key="1">
    <citation type="submission" date="2014-11" db="EMBL/GenBank/DDBJ databases">
        <title>Genetic blueprint of the zoonotic pathogen Toxocara canis.</title>
        <authorList>
            <person name="Zhu X.-Q."/>
            <person name="Korhonen P.K."/>
            <person name="Cai H."/>
            <person name="Young N.D."/>
            <person name="Nejsum P."/>
            <person name="von Samson-Himmelstjerna G."/>
            <person name="Boag P.R."/>
            <person name="Tan P."/>
            <person name="Li Q."/>
            <person name="Min J."/>
            <person name="Yang Y."/>
            <person name="Wang X."/>
            <person name="Fang X."/>
            <person name="Hall R.S."/>
            <person name="Hofmann A."/>
            <person name="Sternberg P.W."/>
            <person name="Jex A.R."/>
            <person name="Gasser R.B."/>
        </authorList>
    </citation>
    <scope>NUCLEOTIDE SEQUENCE [LARGE SCALE GENOMIC DNA]</scope>
    <source>
        <strain evidence="3">PN_DK_2014</strain>
    </source>
</reference>
<feature type="domain" description="Globin" evidence="2">
    <location>
        <begin position="57"/>
        <end position="216"/>
    </location>
</feature>
<accession>A0A0B2VCF5</accession>
<keyword evidence="1" id="KW-0561">Oxygen transport</keyword>
<dbReference type="InterPro" id="IPR044399">
    <property type="entry name" value="Mb-like_M"/>
</dbReference>
<sequence>MYGYVYCSYSVSKRAYNRCVSIATIAKSCRLRCPISMSGTMSTPDLDGSSFNESWYPFDGDEKKLLRRSWKTLERDSQNVSCNIYTMIFNQCPDARKLFPFMRLPVKDNDKKSKEFVFQALRFIQVLESAVSSLDSLDALNPILDNLGRRHGKLESSVGFQPYYWSVFLECTIYHIRLALANSKVDTWSEGDLDKAIILWRHLVRGICDRIKAGYLVDIANRSNSKCDHTPSSPAAKMSPYDENVIVVNVMETESTGCFPKSFWPFCRKTICKNQVEKCPY</sequence>
<dbReference type="Pfam" id="PF00042">
    <property type="entry name" value="Globin"/>
    <property type="match status" value="1"/>
</dbReference>
<evidence type="ECO:0000256" key="1">
    <source>
        <dbReference type="RuleBase" id="RU000356"/>
    </source>
</evidence>
<dbReference type="SUPFAM" id="SSF46458">
    <property type="entry name" value="Globin-like"/>
    <property type="match status" value="1"/>
</dbReference>
<evidence type="ECO:0000313" key="4">
    <source>
        <dbReference type="Proteomes" id="UP000031036"/>
    </source>
</evidence>
<gene>
    <name evidence="3" type="primary">ngb</name>
    <name evidence="3" type="ORF">Tcan_07071</name>
</gene>
<dbReference type="InterPro" id="IPR012292">
    <property type="entry name" value="Globin/Proto"/>
</dbReference>
<dbReference type="STRING" id="6265.A0A0B2VCF5"/>
<dbReference type="PANTHER" id="PTHR47768:SF2">
    <property type="entry name" value="GLOBIN-RELATED"/>
    <property type="match status" value="1"/>
</dbReference>
<keyword evidence="1" id="KW-0813">Transport</keyword>
<evidence type="ECO:0000259" key="2">
    <source>
        <dbReference type="PROSITE" id="PS01033"/>
    </source>
</evidence>
<protein>
    <submittedName>
        <fullName evidence="3">Neuroglobin</fullName>
    </submittedName>
</protein>